<dbReference type="AlphaFoldDB" id="A0A6C2CC46"/>
<feature type="domain" description="CNA-B" evidence="3">
    <location>
        <begin position="461"/>
        <end position="552"/>
    </location>
</feature>
<name>A0A6C2CC46_9LACO</name>
<dbReference type="SUPFAM" id="SSF49899">
    <property type="entry name" value="Concanavalin A-like lectins/glucanases"/>
    <property type="match status" value="1"/>
</dbReference>
<feature type="domain" description="CNA-B" evidence="3">
    <location>
        <begin position="355"/>
        <end position="432"/>
    </location>
</feature>
<evidence type="ECO:0000313" key="4">
    <source>
        <dbReference type="EMBL" id="TYC50685.1"/>
    </source>
</evidence>
<keyword evidence="2" id="KW-0812">Transmembrane</keyword>
<keyword evidence="2" id="KW-1133">Transmembrane helix</keyword>
<dbReference type="Pfam" id="PF18483">
    <property type="entry name" value="Lectin_L-type_dom"/>
    <property type="match status" value="1"/>
</dbReference>
<feature type="region of interest" description="Disordered" evidence="1">
    <location>
        <begin position="551"/>
        <end position="606"/>
    </location>
</feature>
<dbReference type="InterPro" id="IPR008454">
    <property type="entry name" value="Collagen-bd_Cna-like_B-typ_dom"/>
</dbReference>
<sequence length="642" mass="69849">MALIKKAKVLLGLSTLLGTVVSGPGQLITAQAVGQQSGSETVINKDNFEDYFTLTNHVDSTHPTAQLPRYDKNTGILTLTPNLQDQSGSATLNDRVSLKDDFSLKGSIYLGDKLDSAWNERHDPNNLYDTSPQFMGGGDGIAFGFHPGEIGTIGYSGANMGIGGLKNAFGYKFDTFYNLPTPGDPNGKDENHRLGWQGDPTSLNDPSRPNLGIPTWPTGGWPGTPFGTFVKTNGDNGFMTRVNGTLNDLDPSLILNSSVARNTGSDGWDAEIDPQKGFVPVEFNYHANSHKVVVVYNGGVNNRAAGGFTNEMDVSDQFAISESFALALSAGTGLFFNLQQFKIDSFRYTGAKEMTIQKKWLDDDPAERPDQIEAQIIQVTQSGQEHLFDQVTISAANNWQTSITNLPEFDAHGEELNYIVREVPVPGYQATIATPEYDPATKTYQVLISNRVDLTPEQTSIKINKLWKDDEVTDRPKEIFVELRQNDQLLEILKLTAPTDDPTSNQWQLEVSGLDALDEDGKPYEYTLIEQAVDGYQMSLKQVETEFTITNQLEDNGGKPDPDEPAEGGEVPGQPDQGNGGGAPSDQGTVKQPLANADAQASEVKREGSLPNLGVQAAWGLAIAGMVGVAIGVYQLWRRNNH</sequence>
<evidence type="ECO:0000313" key="5">
    <source>
        <dbReference type="Proteomes" id="UP000371977"/>
    </source>
</evidence>
<dbReference type="EMBL" id="SDGZ01000006">
    <property type="protein sequence ID" value="TYC50685.1"/>
    <property type="molecule type" value="Genomic_DNA"/>
</dbReference>
<feature type="transmembrane region" description="Helical" evidence="2">
    <location>
        <begin position="617"/>
        <end position="637"/>
    </location>
</feature>
<dbReference type="Proteomes" id="UP000371977">
    <property type="component" value="Unassembled WGS sequence"/>
</dbReference>
<comment type="caution">
    <text evidence="4">The sequence shown here is derived from an EMBL/GenBank/DDBJ whole genome shotgun (WGS) entry which is preliminary data.</text>
</comment>
<dbReference type="Gene3D" id="2.60.120.200">
    <property type="match status" value="1"/>
</dbReference>
<dbReference type="OrthoDB" id="2149791at2"/>
<dbReference type="InterPro" id="IPR013320">
    <property type="entry name" value="ConA-like_dom_sf"/>
</dbReference>
<evidence type="ECO:0000256" key="1">
    <source>
        <dbReference type="SAM" id="MobiDB-lite"/>
    </source>
</evidence>
<evidence type="ECO:0000259" key="3">
    <source>
        <dbReference type="Pfam" id="PF05738"/>
    </source>
</evidence>
<organism evidence="4 5">
    <name type="scientific">Weissella muntiaci</name>
    <dbReference type="NCBI Taxonomy" id="2508881"/>
    <lineage>
        <taxon>Bacteria</taxon>
        <taxon>Bacillati</taxon>
        <taxon>Bacillota</taxon>
        <taxon>Bacilli</taxon>
        <taxon>Lactobacillales</taxon>
        <taxon>Lactobacillaceae</taxon>
        <taxon>Weissella</taxon>
    </lineage>
</organism>
<proteinExistence type="predicted"/>
<reference evidence="4 5" key="1">
    <citation type="submission" date="2019-01" db="EMBL/GenBank/DDBJ databases">
        <title>Weissella sp. nov., a novel lactic acid bacterium isolated from animal feces.</title>
        <authorList>
            <person name="Wang L.-T."/>
        </authorList>
    </citation>
    <scope>NUCLEOTIDE SEQUENCE [LARGE SCALE GENOMIC DNA]</scope>
    <source>
        <strain evidence="4 5">8H-2</strain>
    </source>
</reference>
<keyword evidence="2" id="KW-0472">Membrane</keyword>
<dbReference type="RefSeq" id="WP_148621885.1">
    <property type="nucleotide sequence ID" value="NZ_SDGZ01000006.1"/>
</dbReference>
<dbReference type="Pfam" id="PF05738">
    <property type="entry name" value="Cna_B"/>
    <property type="match status" value="2"/>
</dbReference>
<dbReference type="Gene3D" id="2.60.40.1140">
    <property type="entry name" value="Collagen-binding surface protein Cna, B-type domain"/>
    <property type="match status" value="2"/>
</dbReference>
<gene>
    <name evidence="4" type="ORF">ESZ50_01745</name>
</gene>
<evidence type="ECO:0000256" key="2">
    <source>
        <dbReference type="SAM" id="Phobius"/>
    </source>
</evidence>
<keyword evidence="5" id="KW-1185">Reference proteome</keyword>
<protein>
    <submittedName>
        <fullName evidence="4">Cna B-type domain-containing protein</fullName>
    </submittedName>
</protein>
<dbReference type="CDD" id="cd00222">
    <property type="entry name" value="CollagenBindB"/>
    <property type="match status" value="2"/>
</dbReference>
<accession>A0A6C2CC46</accession>
<feature type="region of interest" description="Disordered" evidence="1">
    <location>
        <begin position="184"/>
        <end position="208"/>
    </location>
</feature>
<dbReference type="SUPFAM" id="SSF49478">
    <property type="entry name" value="Cna protein B-type domain"/>
    <property type="match status" value="2"/>
</dbReference>